<dbReference type="InterPro" id="IPR003737">
    <property type="entry name" value="GlcNAc_PI_deacetylase-related"/>
</dbReference>
<dbReference type="InterPro" id="IPR024078">
    <property type="entry name" value="LmbE-like_dom_sf"/>
</dbReference>
<organism evidence="2 3">
    <name type="scientific">Candidatus Infernicultor aquiphilus</name>
    <dbReference type="NCBI Taxonomy" id="1805029"/>
    <lineage>
        <taxon>Bacteria</taxon>
        <taxon>Pseudomonadati</taxon>
        <taxon>Atribacterota</taxon>
        <taxon>Candidatus Phoenicimicrobiia</taxon>
        <taxon>Candidatus Pheonicimicrobiales</taxon>
        <taxon>Candidatus Phoenicimicrobiaceae</taxon>
        <taxon>Candidatus Infernicultor</taxon>
    </lineage>
</organism>
<keyword evidence="1" id="KW-0812">Transmembrane</keyword>
<dbReference type="PANTHER" id="PTHR12993:SF11">
    <property type="entry name" value="N-ACETYLGLUCOSAMINYL-PHOSPHATIDYLINOSITOL DE-N-ACETYLASE"/>
    <property type="match status" value="1"/>
</dbReference>
<sequence>MRKLLKKIKNSRKIQTFILTIALIICAGIFWYIRTNPVMPQLTIYFLNDVKLPEKGQKVLVFSPHPDDETIACGGYIIESVQREAEVTIVLVTDGNKRSLKDLRYSEFKTATSVLGVPTNNLIFLNYPDGKLAQQSQAELEKIFQNQIDSYHPDIVLYPHPGDTHQDHATISKIIEKILEQSPNKKIAYKYLVHHHLYPRPKKYAPDLYTLPPISLISFDGGWERLMLSEETENLKQRALKSYKSQLKNPLLKNLLESSIRKNELFAVESLP</sequence>
<dbReference type="PANTHER" id="PTHR12993">
    <property type="entry name" value="N-ACETYLGLUCOSAMINYL-PHOSPHATIDYLINOSITOL DE-N-ACETYLASE-RELATED"/>
    <property type="match status" value="1"/>
</dbReference>
<reference evidence="3" key="1">
    <citation type="submission" date="2017-09" db="EMBL/GenBank/DDBJ databases">
        <title>Depth-based differentiation of microbial function through sediment-hosted aquifers and enrichment of novel symbionts in the deep terrestrial subsurface.</title>
        <authorList>
            <person name="Probst A.J."/>
            <person name="Ladd B."/>
            <person name="Jarett J.K."/>
            <person name="Geller-Mcgrath D.E."/>
            <person name="Sieber C.M."/>
            <person name="Emerson J.B."/>
            <person name="Anantharaman K."/>
            <person name="Thomas B.C."/>
            <person name="Malmstrom R."/>
            <person name="Stieglmeier M."/>
            <person name="Klingl A."/>
            <person name="Woyke T."/>
            <person name="Ryan C.M."/>
            <person name="Banfield J.F."/>
        </authorList>
    </citation>
    <scope>NUCLEOTIDE SEQUENCE [LARGE SCALE GENOMIC DNA]</scope>
</reference>
<comment type="caution">
    <text evidence="2">The sequence shown here is derived from an EMBL/GenBank/DDBJ whole genome shotgun (WGS) entry which is preliminary data.</text>
</comment>
<dbReference type="AlphaFoldDB" id="A0A2M7K5I4"/>
<keyword evidence="1" id="KW-0472">Membrane</keyword>
<dbReference type="EMBL" id="PFIP01000162">
    <property type="protein sequence ID" value="PIX33384.1"/>
    <property type="molecule type" value="Genomic_DNA"/>
</dbReference>
<name>A0A2M7K5I4_9BACT</name>
<gene>
    <name evidence="2" type="ORF">COZ58_07830</name>
</gene>
<protein>
    <submittedName>
        <fullName evidence="2">PIG-L family deacetylase</fullName>
    </submittedName>
</protein>
<feature type="transmembrane region" description="Helical" evidence="1">
    <location>
        <begin position="16"/>
        <end position="33"/>
    </location>
</feature>
<accession>A0A2M7K5I4</accession>
<proteinExistence type="predicted"/>
<dbReference type="Proteomes" id="UP000231493">
    <property type="component" value="Unassembled WGS sequence"/>
</dbReference>
<dbReference type="Gene3D" id="3.40.50.10320">
    <property type="entry name" value="LmbE-like"/>
    <property type="match status" value="1"/>
</dbReference>
<keyword evidence="1" id="KW-1133">Transmembrane helix</keyword>
<dbReference type="GO" id="GO:0016811">
    <property type="term" value="F:hydrolase activity, acting on carbon-nitrogen (but not peptide) bonds, in linear amides"/>
    <property type="evidence" value="ECO:0007669"/>
    <property type="project" value="TreeGrafter"/>
</dbReference>
<dbReference type="Pfam" id="PF02585">
    <property type="entry name" value="PIG-L"/>
    <property type="match status" value="1"/>
</dbReference>
<evidence type="ECO:0000256" key="1">
    <source>
        <dbReference type="SAM" id="Phobius"/>
    </source>
</evidence>
<dbReference type="SUPFAM" id="SSF102588">
    <property type="entry name" value="LmbE-like"/>
    <property type="match status" value="1"/>
</dbReference>
<evidence type="ECO:0000313" key="2">
    <source>
        <dbReference type="EMBL" id="PIX33384.1"/>
    </source>
</evidence>
<evidence type="ECO:0000313" key="3">
    <source>
        <dbReference type="Proteomes" id="UP000231493"/>
    </source>
</evidence>